<gene>
    <name evidence="1" type="ORF">FA95DRAFT_1276667</name>
</gene>
<accession>A0ACB8RSJ6</accession>
<reference evidence="1" key="2">
    <citation type="journal article" date="2022" name="New Phytol.">
        <title>Evolutionary transition to the ectomycorrhizal habit in the genomes of a hyperdiverse lineage of mushroom-forming fungi.</title>
        <authorList>
            <person name="Looney B."/>
            <person name="Miyauchi S."/>
            <person name="Morin E."/>
            <person name="Drula E."/>
            <person name="Courty P.E."/>
            <person name="Kohler A."/>
            <person name="Kuo A."/>
            <person name="LaButti K."/>
            <person name="Pangilinan J."/>
            <person name="Lipzen A."/>
            <person name="Riley R."/>
            <person name="Andreopoulos W."/>
            <person name="He G."/>
            <person name="Johnson J."/>
            <person name="Nolan M."/>
            <person name="Tritt A."/>
            <person name="Barry K.W."/>
            <person name="Grigoriev I.V."/>
            <person name="Nagy L.G."/>
            <person name="Hibbett D."/>
            <person name="Henrissat B."/>
            <person name="Matheny P.B."/>
            <person name="Labbe J."/>
            <person name="Martin F.M."/>
        </authorList>
    </citation>
    <scope>NUCLEOTIDE SEQUENCE</scope>
    <source>
        <strain evidence="1">FP105234-sp</strain>
    </source>
</reference>
<protein>
    <submittedName>
        <fullName evidence="1">Uncharacterized protein</fullName>
    </submittedName>
</protein>
<organism evidence="1 2">
    <name type="scientific">Auriscalpium vulgare</name>
    <dbReference type="NCBI Taxonomy" id="40419"/>
    <lineage>
        <taxon>Eukaryota</taxon>
        <taxon>Fungi</taxon>
        <taxon>Dikarya</taxon>
        <taxon>Basidiomycota</taxon>
        <taxon>Agaricomycotina</taxon>
        <taxon>Agaricomycetes</taxon>
        <taxon>Russulales</taxon>
        <taxon>Auriscalpiaceae</taxon>
        <taxon>Auriscalpium</taxon>
    </lineage>
</organism>
<sequence length="275" mass="29598">MRLEPPGPRTPTAPVRHPPPARAAGPPSTPCAAHPASLTTTDRTSGRGRGASRTASRMRSTDRRVPGSPCCGCAVWSSQEVNMQSWGFEMGEGAVGDGWAARACSIVISGRVRDGVHYRARPTSAPDRCWRAAAALVYIRIMLPSSYRPPEQWPPNISLPDAVQATVSCPSGAPASGVLQRKPRRQITCTSSIDHSIDVRRRPPPAVRYVRPCAQTARPLARARLAASVHTRDPISVARFSPTDTLLRAGVMHLQLYGHARDLLTLLTAPNSLCV</sequence>
<dbReference type="Proteomes" id="UP000814033">
    <property type="component" value="Unassembled WGS sequence"/>
</dbReference>
<dbReference type="EMBL" id="MU275908">
    <property type="protein sequence ID" value="KAI0047259.1"/>
    <property type="molecule type" value="Genomic_DNA"/>
</dbReference>
<keyword evidence="2" id="KW-1185">Reference proteome</keyword>
<evidence type="ECO:0000313" key="1">
    <source>
        <dbReference type="EMBL" id="KAI0047259.1"/>
    </source>
</evidence>
<proteinExistence type="predicted"/>
<evidence type="ECO:0000313" key="2">
    <source>
        <dbReference type="Proteomes" id="UP000814033"/>
    </source>
</evidence>
<reference evidence="1" key="1">
    <citation type="submission" date="2021-02" db="EMBL/GenBank/DDBJ databases">
        <authorList>
            <consortium name="DOE Joint Genome Institute"/>
            <person name="Ahrendt S."/>
            <person name="Looney B.P."/>
            <person name="Miyauchi S."/>
            <person name="Morin E."/>
            <person name="Drula E."/>
            <person name="Courty P.E."/>
            <person name="Chicoki N."/>
            <person name="Fauchery L."/>
            <person name="Kohler A."/>
            <person name="Kuo A."/>
            <person name="Labutti K."/>
            <person name="Pangilinan J."/>
            <person name="Lipzen A."/>
            <person name="Riley R."/>
            <person name="Andreopoulos W."/>
            <person name="He G."/>
            <person name="Johnson J."/>
            <person name="Barry K.W."/>
            <person name="Grigoriev I.V."/>
            <person name="Nagy L."/>
            <person name="Hibbett D."/>
            <person name="Henrissat B."/>
            <person name="Matheny P.B."/>
            <person name="Labbe J."/>
            <person name="Martin F."/>
        </authorList>
    </citation>
    <scope>NUCLEOTIDE SEQUENCE</scope>
    <source>
        <strain evidence="1">FP105234-sp</strain>
    </source>
</reference>
<name>A0ACB8RSJ6_9AGAM</name>
<comment type="caution">
    <text evidence="1">The sequence shown here is derived from an EMBL/GenBank/DDBJ whole genome shotgun (WGS) entry which is preliminary data.</text>
</comment>